<evidence type="ECO:0000256" key="1">
    <source>
        <dbReference type="ARBA" id="ARBA00004141"/>
    </source>
</evidence>
<feature type="transmembrane region" description="Helical" evidence="5">
    <location>
        <begin position="131"/>
        <end position="157"/>
    </location>
</feature>
<feature type="transmembrane region" description="Helical" evidence="5">
    <location>
        <begin position="51"/>
        <end position="74"/>
    </location>
</feature>
<organism evidence="7 8">
    <name type="scientific">Clostridium gasigenes</name>
    <dbReference type="NCBI Taxonomy" id="94869"/>
    <lineage>
        <taxon>Bacteria</taxon>
        <taxon>Bacillati</taxon>
        <taxon>Bacillota</taxon>
        <taxon>Clostridia</taxon>
        <taxon>Eubacteriales</taxon>
        <taxon>Clostridiaceae</taxon>
        <taxon>Clostridium</taxon>
    </lineage>
</organism>
<keyword evidence="3 5" id="KW-1133">Transmembrane helix</keyword>
<dbReference type="AlphaFoldDB" id="A0A1H0M098"/>
<feature type="domain" description="ABC transmembrane type-2" evidence="6">
    <location>
        <begin position="20"/>
        <end position="244"/>
    </location>
</feature>
<protein>
    <recommendedName>
        <fullName evidence="5">Transport permease protein</fullName>
    </recommendedName>
</protein>
<keyword evidence="5" id="KW-0813">Transport</keyword>
<feature type="transmembrane region" description="Helical" evidence="5">
    <location>
        <begin position="95"/>
        <end position="119"/>
    </location>
</feature>
<dbReference type="PANTHER" id="PTHR43229:SF2">
    <property type="entry name" value="NODULATION PROTEIN J"/>
    <property type="match status" value="1"/>
</dbReference>
<evidence type="ECO:0000259" key="6">
    <source>
        <dbReference type="PROSITE" id="PS51012"/>
    </source>
</evidence>
<dbReference type="PROSITE" id="PS51012">
    <property type="entry name" value="ABC_TM2"/>
    <property type="match status" value="1"/>
</dbReference>
<dbReference type="RefSeq" id="WP_175490728.1">
    <property type="nucleotide sequence ID" value="NZ_FNJM01000001.1"/>
</dbReference>
<feature type="transmembrane region" description="Helical" evidence="5">
    <location>
        <begin position="216"/>
        <end position="237"/>
    </location>
</feature>
<dbReference type="InterPro" id="IPR013525">
    <property type="entry name" value="ABC2_TM"/>
</dbReference>
<keyword evidence="4 5" id="KW-0472">Membrane</keyword>
<reference evidence="7 8" key="1">
    <citation type="submission" date="2016-10" db="EMBL/GenBank/DDBJ databases">
        <authorList>
            <person name="de Groot N.N."/>
        </authorList>
    </citation>
    <scope>NUCLEOTIDE SEQUENCE [LARGE SCALE GENOMIC DNA]</scope>
    <source>
        <strain evidence="7 8">DSM 12272</strain>
    </source>
</reference>
<evidence type="ECO:0000256" key="5">
    <source>
        <dbReference type="RuleBase" id="RU361157"/>
    </source>
</evidence>
<evidence type="ECO:0000313" key="8">
    <source>
        <dbReference type="Proteomes" id="UP000198597"/>
    </source>
</evidence>
<dbReference type="GO" id="GO:0140359">
    <property type="term" value="F:ABC-type transporter activity"/>
    <property type="evidence" value="ECO:0007669"/>
    <property type="project" value="InterPro"/>
</dbReference>
<keyword evidence="5" id="KW-1003">Cell membrane</keyword>
<evidence type="ECO:0000313" key="7">
    <source>
        <dbReference type="EMBL" id="SDO73620.1"/>
    </source>
</evidence>
<comment type="subcellular location">
    <subcellularLocation>
        <location evidence="5">Cell membrane</location>
        <topology evidence="5">Multi-pass membrane protein</topology>
    </subcellularLocation>
    <subcellularLocation>
        <location evidence="1">Membrane</location>
        <topology evidence="1">Multi-pass membrane protein</topology>
    </subcellularLocation>
</comment>
<dbReference type="Pfam" id="PF01061">
    <property type="entry name" value="ABC2_membrane"/>
    <property type="match status" value="1"/>
</dbReference>
<dbReference type="EMBL" id="FNJM01000001">
    <property type="protein sequence ID" value="SDO73620.1"/>
    <property type="molecule type" value="Genomic_DNA"/>
</dbReference>
<dbReference type="InterPro" id="IPR000412">
    <property type="entry name" value="ABC_2_transport"/>
</dbReference>
<sequence length="248" mass="28395">MYKFLQILKRDFLNLVLNPMWSFFSIAFPFLLVLILGFLNSGAYGSEVTSYDYYGITIMIYMIFMSSCLSANSFMEERIKKGNMRLIYAPLPKSYIYISKIVAAFSYSAICDLLLILTLKVVLNINFGGNNIIYIILLLIIFQILASILGVLLCIIFKSENTANQVLNIFINVFAILGGLFFRVDSLGSVVEKTSYISPIKWIVSSVFRVIYDRDFTYYIPTISFLIFLCVLGLIMCKRLYKGEDYIC</sequence>
<dbReference type="InterPro" id="IPR051784">
    <property type="entry name" value="Nod_factor_ABC_transporter"/>
</dbReference>
<dbReference type="PRINTS" id="PR00164">
    <property type="entry name" value="ABC2TRNSPORT"/>
</dbReference>
<dbReference type="STRING" id="94869.SAMN04488529_101262"/>
<keyword evidence="8" id="KW-1185">Reference proteome</keyword>
<dbReference type="InterPro" id="IPR047817">
    <property type="entry name" value="ABC2_TM_bact-type"/>
</dbReference>
<dbReference type="Proteomes" id="UP000198597">
    <property type="component" value="Unassembled WGS sequence"/>
</dbReference>
<evidence type="ECO:0000256" key="2">
    <source>
        <dbReference type="ARBA" id="ARBA00022692"/>
    </source>
</evidence>
<gene>
    <name evidence="7" type="ORF">SAMN04488529_101262</name>
</gene>
<dbReference type="PANTHER" id="PTHR43229">
    <property type="entry name" value="NODULATION PROTEIN J"/>
    <property type="match status" value="1"/>
</dbReference>
<evidence type="ECO:0000256" key="3">
    <source>
        <dbReference type="ARBA" id="ARBA00022989"/>
    </source>
</evidence>
<evidence type="ECO:0000256" key="4">
    <source>
        <dbReference type="ARBA" id="ARBA00023136"/>
    </source>
</evidence>
<dbReference type="GO" id="GO:0043190">
    <property type="term" value="C:ATP-binding cassette (ABC) transporter complex"/>
    <property type="evidence" value="ECO:0007669"/>
    <property type="project" value="InterPro"/>
</dbReference>
<proteinExistence type="inferred from homology"/>
<keyword evidence="2 5" id="KW-0812">Transmembrane</keyword>
<comment type="similarity">
    <text evidence="5">Belongs to the ABC-2 integral membrane protein family.</text>
</comment>
<dbReference type="PIRSF" id="PIRSF006648">
    <property type="entry name" value="DrrB"/>
    <property type="match status" value="1"/>
</dbReference>
<feature type="transmembrane region" description="Helical" evidence="5">
    <location>
        <begin position="12"/>
        <end position="39"/>
    </location>
</feature>
<accession>A0A1H0M098</accession>
<name>A0A1H0M098_9CLOT</name>
<feature type="transmembrane region" description="Helical" evidence="5">
    <location>
        <begin position="166"/>
        <end position="184"/>
    </location>
</feature>